<dbReference type="EMBL" id="HACA01008383">
    <property type="protein sequence ID" value="CDW25744.1"/>
    <property type="molecule type" value="Transcribed_RNA"/>
</dbReference>
<evidence type="ECO:0000313" key="1">
    <source>
        <dbReference type="EMBL" id="CDW25744.1"/>
    </source>
</evidence>
<reference evidence="1" key="1">
    <citation type="submission" date="2014-05" db="EMBL/GenBank/DDBJ databases">
        <authorList>
            <person name="Chronopoulou M."/>
        </authorList>
    </citation>
    <scope>NUCLEOTIDE SEQUENCE</scope>
    <source>
        <tissue evidence="1">Whole organism</tissue>
    </source>
</reference>
<accession>A0A0K2TII3</accession>
<sequence length="10" mass="1182">MFSVSKQKDL</sequence>
<protein>
    <submittedName>
        <fullName evidence="1">Uncharacterized protein</fullName>
    </submittedName>
</protein>
<proteinExistence type="predicted"/>
<name>A0A0K2TII3_LEPSM</name>
<organism evidence="1">
    <name type="scientific">Lepeophtheirus salmonis</name>
    <name type="common">Salmon louse</name>
    <name type="synonym">Caligus salmonis</name>
    <dbReference type="NCBI Taxonomy" id="72036"/>
    <lineage>
        <taxon>Eukaryota</taxon>
        <taxon>Metazoa</taxon>
        <taxon>Ecdysozoa</taxon>
        <taxon>Arthropoda</taxon>
        <taxon>Crustacea</taxon>
        <taxon>Multicrustacea</taxon>
        <taxon>Hexanauplia</taxon>
        <taxon>Copepoda</taxon>
        <taxon>Siphonostomatoida</taxon>
        <taxon>Caligidae</taxon>
        <taxon>Lepeophtheirus</taxon>
    </lineage>
</organism>